<sequence>MARIDVLPSIEIIRGFRGILDFYVRRGTPCVRAWPRYRPAKQTAASLATAL</sequence>
<reference evidence="1" key="1">
    <citation type="journal article" date="2014" name="Front. Microbiol.">
        <title>High frequency of phylogenetically diverse reductive dehalogenase-homologous genes in deep subseafloor sedimentary metagenomes.</title>
        <authorList>
            <person name="Kawai M."/>
            <person name="Futagami T."/>
            <person name="Toyoda A."/>
            <person name="Takaki Y."/>
            <person name="Nishi S."/>
            <person name="Hori S."/>
            <person name="Arai W."/>
            <person name="Tsubouchi T."/>
            <person name="Morono Y."/>
            <person name="Uchiyama I."/>
            <person name="Ito T."/>
            <person name="Fujiyama A."/>
            <person name="Inagaki F."/>
            <person name="Takami H."/>
        </authorList>
    </citation>
    <scope>NUCLEOTIDE SEQUENCE</scope>
    <source>
        <strain evidence="1">Expedition CK06-06</strain>
    </source>
</reference>
<evidence type="ECO:0000313" key="1">
    <source>
        <dbReference type="EMBL" id="GAH98539.1"/>
    </source>
</evidence>
<protein>
    <submittedName>
        <fullName evidence="1">Uncharacterized protein</fullName>
    </submittedName>
</protein>
<gene>
    <name evidence="1" type="ORF">S03H2_72218</name>
</gene>
<feature type="non-terminal residue" evidence="1">
    <location>
        <position position="51"/>
    </location>
</feature>
<dbReference type="AlphaFoldDB" id="X1L809"/>
<name>X1L809_9ZZZZ</name>
<comment type="caution">
    <text evidence="1">The sequence shown here is derived from an EMBL/GenBank/DDBJ whole genome shotgun (WGS) entry which is preliminary data.</text>
</comment>
<organism evidence="1">
    <name type="scientific">marine sediment metagenome</name>
    <dbReference type="NCBI Taxonomy" id="412755"/>
    <lineage>
        <taxon>unclassified sequences</taxon>
        <taxon>metagenomes</taxon>
        <taxon>ecological metagenomes</taxon>
    </lineage>
</organism>
<dbReference type="EMBL" id="BARU01048706">
    <property type="protein sequence ID" value="GAH98539.1"/>
    <property type="molecule type" value="Genomic_DNA"/>
</dbReference>
<accession>X1L809</accession>
<proteinExistence type="predicted"/>